<evidence type="ECO:0008006" key="3">
    <source>
        <dbReference type="Google" id="ProtNLM"/>
    </source>
</evidence>
<proteinExistence type="predicted"/>
<dbReference type="AlphaFoldDB" id="A0A1X7KUY6"/>
<gene>
    <name evidence="1" type="ORF">SAMN05661096_03124</name>
</gene>
<reference evidence="2" key="1">
    <citation type="submission" date="2017-04" db="EMBL/GenBank/DDBJ databases">
        <authorList>
            <person name="Varghese N."/>
            <person name="Submissions S."/>
        </authorList>
    </citation>
    <scope>NUCLEOTIDE SEQUENCE [LARGE SCALE GENOMIC DNA]</scope>
    <source>
        <strain evidence="2">DSM 4125</strain>
    </source>
</reference>
<dbReference type="Proteomes" id="UP000193804">
    <property type="component" value="Unassembled WGS sequence"/>
</dbReference>
<dbReference type="RefSeq" id="WP_085518275.1">
    <property type="nucleotide sequence ID" value="NZ_FXAW01000007.1"/>
</dbReference>
<dbReference type="EMBL" id="FXAW01000007">
    <property type="protein sequence ID" value="SMG45283.1"/>
    <property type="molecule type" value="Genomic_DNA"/>
</dbReference>
<dbReference type="PROSITE" id="PS51257">
    <property type="entry name" value="PROKAR_LIPOPROTEIN"/>
    <property type="match status" value="1"/>
</dbReference>
<evidence type="ECO:0000313" key="2">
    <source>
        <dbReference type="Proteomes" id="UP000193804"/>
    </source>
</evidence>
<accession>A0A1X7KUY6</accession>
<dbReference type="STRING" id="1028.SAMN05661096_03124"/>
<organism evidence="1 2">
    <name type="scientific">Marivirga sericea</name>
    <dbReference type="NCBI Taxonomy" id="1028"/>
    <lineage>
        <taxon>Bacteria</taxon>
        <taxon>Pseudomonadati</taxon>
        <taxon>Bacteroidota</taxon>
        <taxon>Cytophagia</taxon>
        <taxon>Cytophagales</taxon>
        <taxon>Marivirgaceae</taxon>
        <taxon>Marivirga</taxon>
    </lineage>
</organism>
<name>A0A1X7KUY6_9BACT</name>
<keyword evidence="2" id="KW-1185">Reference proteome</keyword>
<protein>
    <recommendedName>
        <fullName evidence="3">DUF4595 domain-containing protein</fullName>
    </recommendedName>
</protein>
<sequence>MKYHILTILLLFVSSCSQQNNEDKELESESEIAFSDEIKKAIIIADNYKPLIINSTFSFTDSSGNKYNFKRTNGKLDSTFTVNYSSGKLKIMLNYDKGKLIFGQHGLYYDDTIDYSFITEVDTFIMEDHPMYKIYYHTNLEGELTYFRKYDQKGDPADSDGKLIAFSKYSTDKDSVYFQFYLVREPYQPPRVFDLERTFFLTITDTEIQNVELPINLKYSAVFYNASLSALRNKSLIGLTTFSDYTYGADTIFYSTDSVIYEF</sequence>
<evidence type="ECO:0000313" key="1">
    <source>
        <dbReference type="EMBL" id="SMG45283.1"/>
    </source>
</evidence>